<comment type="caution">
    <text evidence="1">The sequence shown here is derived from an EMBL/GenBank/DDBJ whole genome shotgun (WGS) entry which is preliminary data.</text>
</comment>
<dbReference type="KEGG" id="tcr:428403.5"/>
<accession>Q4CKU6</accession>
<dbReference type="PaxDb" id="353153-Q4CKU6"/>
<gene>
    <name evidence="1" type="ORF">Tc00.1047053428403.5</name>
</gene>
<name>Q4CKU6_TRYCC</name>
<dbReference type="AlphaFoldDB" id="Q4CKU6"/>
<reference evidence="1 2" key="1">
    <citation type="journal article" date="2005" name="Science">
        <title>The genome sequence of Trypanosoma cruzi, etiologic agent of Chagas disease.</title>
        <authorList>
            <person name="El-Sayed N.M."/>
            <person name="Myler P.J."/>
            <person name="Bartholomeu D.C."/>
            <person name="Nilsson D."/>
            <person name="Aggarwal G."/>
            <person name="Tran A.N."/>
            <person name="Ghedin E."/>
            <person name="Worthey E.A."/>
            <person name="Delcher A.L."/>
            <person name="Blandin G."/>
            <person name="Westenberger S.J."/>
            <person name="Caler E."/>
            <person name="Cerqueira G.C."/>
            <person name="Branche C."/>
            <person name="Haas B."/>
            <person name="Anupama A."/>
            <person name="Arner E."/>
            <person name="Aslund L."/>
            <person name="Attipoe P."/>
            <person name="Bontempi E."/>
            <person name="Bringaud F."/>
            <person name="Burton P."/>
            <person name="Cadag E."/>
            <person name="Campbell D.A."/>
            <person name="Carrington M."/>
            <person name="Crabtree J."/>
            <person name="Darban H."/>
            <person name="da Silveira J.F."/>
            <person name="de Jong P."/>
            <person name="Edwards K."/>
            <person name="Englund P.T."/>
            <person name="Fazelina G."/>
            <person name="Feldblyum T."/>
            <person name="Ferella M."/>
            <person name="Frasch A.C."/>
            <person name="Gull K."/>
            <person name="Horn D."/>
            <person name="Hou L."/>
            <person name="Huang Y."/>
            <person name="Kindlund E."/>
            <person name="Klingbeil M."/>
            <person name="Kluge S."/>
            <person name="Koo H."/>
            <person name="Lacerda D."/>
            <person name="Levin M.J."/>
            <person name="Lorenzi H."/>
            <person name="Louie T."/>
            <person name="Machado C.R."/>
            <person name="McCulloch R."/>
            <person name="McKenna A."/>
            <person name="Mizuno Y."/>
            <person name="Mottram J.C."/>
            <person name="Nelson S."/>
            <person name="Ochaya S."/>
            <person name="Osoegawa K."/>
            <person name="Pai G."/>
            <person name="Parsons M."/>
            <person name="Pentony M."/>
            <person name="Pettersson U."/>
            <person name="Pop M."/>
            <person name="Ramirez J.L."/>
            <person name="Rinta J."/>
            <person name="Robertson L."/>
            <person name="Salzberg S.L."/>
            <person name="Sanchez D.O."/>
            <person name="Seyler A."/>
            <person name="Sharma R."/>
            <person name="Shetty J."/>
            <person name="Simpson A.J."/>
            <person name="Sisk E."/>
            <person name="Tammi M.T."/>
            <person name="Tarleton R."/>
            <person name="Teixeira S."/>
            <person name="Van Aken S."/>
            <person name="Vogt C."/>
            <person name="Ward P.N."/>
            <person name="Wickstead B."/>
            <person name="Wortman J."/>
            <person name="White O."/>
            <person name="Fraser C.M."/>
            <person name="Stuart K.D."/>
            <person name="Andersson B."/>
        </authorList>
    </citation>
    <scope>NUCLEOTIDE SEQUENCE [LARGE SCALE GENOMIC DNA]</scope>
    <source>
        <strain evidence="1 2">CL Brener</strain>
    </source>
</reference>
<sequence length="128" mass="14727">MSARRCFCVLQPFSQYGGAFVESRRFTSTILQERLRRLAAIRSPENVVVEEKNELERSLPREVEEMHQKAHDAGKDKYVDPNTGQIVLTRHFHIKRGICCGNRCRHCPYNHVNVLAAAARAPPKRQID</sequence>
<dbReference type="EMBL" id="AAHK01006108">
    <property type="protein sequence ID" value="EAN80898.1"/>
    <property type="molecule type" value="Genomic_DNA"/>
</dbReference>
<dbReference type="eggNOG" id="ENOG502QS64">
    <property type="taxonomic scope" value="Eukaryota"/>
</dbReference>
<organism evidence="1 2">
    <name type="scientific">Trypanosoma cruzi (strain CL Brener)</name>
    <dbReference type="NCBI Taxonomy" id="353153"/>
    <lineage>
        <taxon>Eukaryota</taxon>
        <taxon>Discoba</taxon>
        <taxon>Euglenozoa</taxon>
        <taxon>Kinetoplastea</taxon>
        <taxon>Metakinetoplastina</taxon>
        <taxon>Trypanosomatida</taxon>
        <taxon>Trypanosomatidae</taxon>
        <taxon>Trypanosoma</taxon>
        <taxon>Schizotrypanum</taxon>
    </lineage>
</organism>
<evidence type="ECO:0000313" key="1">
    <source>
        <dbReference type="EMBL" id="EAN80898.1"/>
    </source>
</evidence>
<dbReference type="InParanoid" id="Q4CKU6"/>
<dbReference type="GeneID" id="3531560"/>
<keyword evidence="2" id="KW-1185">Reference proteome</keyword>
<proteinExistence type="predicted"/>
<dbReference type="PANTHER" id="PTHR21037">
    <property type="entry name" value="39S RIBOSOMAL PROTEIN L14, MITOCHONDRIAL"/>
    <property type="match status" value="1"/>
</dbReference>
<dbReference type="InterPro" id="IPR040807">
    <property type="entry name" value="DUF5522"/>
</dbReference>
<dbReference type="Pfam" id="PF17653">
    <property type="entry name" value="DUF5522"/>
    <property type="match status" value="1"/>
</dbReference>
<dbReference type="Proteomes" id="UP000002296">
    <property type="component" value="Unassembled WGS sequence"/>
</dbReference>
<dbReference type="PANTHER" id="PTHR21037:SF2">
    <property type="entry name" value="SIMILAR TO NOVEL PROTEIN"/>
    <property type="match status" value="1"/>
</dbReference>
<protein>
    <submittedName>
        <fullName evidence="1">Uncharacterized protein</fullName>
    </submittedName>
</protein>
<evidence type="ECO:0000313" key="2">
    <source>
        <dbReference type="Proteomes" id="UP000002296"/>
    </source>
</evidence>
<dbReference type="RefSeq" id="XP_802344.1">
    <property type="nucleotide sequence ID" value="XM_797251.1"/>
</dbReference>